<accession>A0A8S1PX15</accession>
<evidence type="ECO:0000313" key="1">
    <source>
        <dbReference type="EMBL" id="CAD8107755.1"/>
    </source>
</evidence>
<dbReference type="AlphaFoldDB" id="A0A8S1PX15"/>
<gene>
    <name evidence="1" type="ORF">PSON_ATCC_30995.1.T0890179</name>
</gene>
<dbReference type="Proteomes" id="UP000692954">
    <property type="component" value="Unassembled WGS sequence"/>
</dbReference>
<proteinExistence type="predicted"/>
<keyword evidence="2" id="KW-1185">Reference proteome</keyword>
<organism evidence="1 2">
    <name type="scientific">Paramecium sonneborni</name>
    <dbReference type="NCBI Taxonomy" id="65129"/>
    <lineage>
        <taxon>Eukaryota</taxon>
        <taxon>Sar</taxon>
        <taxon>Alveolata</taxon>
        <taxon>Ciliophora</taxon>
        <taxon>Intramacronucleata</taxon>
        <taxon>Oligohymenophorea</taxon>
        <taxon>Peniculida</taxon>
        <taxon>Parameciidae</taxon>
        <taxon>Paramecium</taxon>
    </lineage>
</organism>
<dbReference type="EMBL" id="CAJJDN010000089">
    <property type="protein sequence ID" value="CAD8107755.1"/>
    <property type="molecule type" value="Genomic_DNA"/>
</dbReference>
<comment type="caution">
    <text evidence="1">The sequence shown here is derived from an EMBL/GenBank/DDBJ whole genome shotgun (WGS) entry which is preliminary data.</text>
</comment>
<sequence>MDLFLNEFDEQYQNIQIFEQDQKIQDKGNKISQILYQNIFQINKKSFLQLLNRIAKLQLDYQASKIVQKNKTNLITKKYSQSSSQKFLKIYLNLFSIIIFFEQKFILNCTKFLTNYVFCNKYLKFNKKIPNLKLKNKQQYNFKMNKSQYYQQDQIQKKRKSNSKILKQNLIIDISISVDEDQLNMDLIKEQNYKQEHKSKIRLNQININFNPKTIIKSQKHQKDISSINYT</sequence>
<protein>
    <submittedName>
        <fullName evidence="1">Uncharacterized protein</fullName>
    </submittedName>
</protein>
<reference evidence="1" key="1">
    <citation type="submission" date="2021-01" db="EMBL/GenBank/DDBJ databases">
        <authorList>
            <consortium name="Genoscope - CEA"/>
            <person name="William W."/>
        </authorList>
    </citation>
    <scope>NUCLEOTIDE SEQUENCE</scope>
</reference>
<name>A0A8S1PX15_9CILI</name>
<evidence type="ECO:0000313" key="2">
    <source>
        <dbReference type="Proteomes" id="UP000692954"/>
    </source>
</evidence>